<evidence type="ECO:0000256" key="1">
    <source>
        <dbReference type="SAM" id="Phobius"/>
    </source>
</evidence>
<organism evidence="2 3">
    <name type="scientific">Alkalihalobacterium chitinilyticum</name>
    <dbReference type="NCBI Taxonomy" id="2980103"/>
    <lineage>
        <taxon>Bacteria</taxon>
        <taxon>Bacillati</taxon>
        <taxon>Bacillota</taxon>
        <taxon>Bacilli</taxon>
        <taxon>Bacillales</taxon>
        <taxon>Bacillaceae</taxon>
        <taxon>Alkalihalobacterium</taxon>
    </lineage>
</organism>
<name>A0ABT5VGD2_9BACI</name>
<dbReference type="RefSeq" id="WP_275118128.1">
    <property type="nucleotide sequence ID" value="NZ_JAOTPO010000005.1"/>
</dbReference>
<comment type="caution">
    <text evidence="2">The sequence shown here is derived from an EMBL/GenBank/DDBJ whole genome shotgun (WGS) entry which is preliminary data.</text>
</comment>
<dbReference type="NCBIfam" id="TIGR04383">
    <property type="entry name" value="acidic_w_LPXTA"/>
    <property type="match status" value="1"/>
</dbReference>
<proteinExistence type="predicted"/>
<reference evidence="2" key="1">
    <citation type="submission" date="2024-05" db="EMBL/GenBank/DDBJ databases">
        <title>Alkalihalobacillus sp. strain MEB203 novel alkaliphilic bacterium from Lonar Lake, India.</title>
        <authorList>
            <person name="Joshi A."/>
            <person name="Thite S."/>
            <person name="Mengade P."/>
        </authorList>
    </citation>
    <scope>NUCLEOTIDE SEQUENCE</scope>
    <source>
        <strain evidence="2">MEB 203</strain>
    </source>
</reference>
<dbReference type="Proteomes" id="UP001148125">
    <property type="component" value="Unassembled WGS sequence"/>
</dbReference>
<feature type="transmembrane region" description="Helical" evidence="1">
    <location>
        <begin position="291"/>
        <end position="312"/>
    </location>
</feature>
<dbReference type="EMBL" id="JAOTPO010000005">
    <property type="protein sequence ID" value="MDE5413503.1"/>
    <property type="molecule type" value="Genomic_DNA"/>
</dbReference>
<sequence>MRRALALFVIVLLICIQLPLVTLAQINKEVIEQYLSPIGWTKSDLEDYLQNYFDLSVDDFGTFQELKEWVGTPITAENRQQLLDRYNMSYDELEILLIEQGDSPQDYYFLEDLDAAIDFYLTYSHELDAVTGFFEQLGITDDELDRLFLHLSKLDEETVEAHMTTIEARLLAIGDFSNVTELTEQQKQEIASIFTDMLAALKMTATFYLKSNGQREAISLLSLLDRESLDGKILVIEFYDDEGNLLLDLSMDENIFDSQFLSDIGNMLPVLPHLAHEHPLGEKMPETASPYITNMFIGVLLSLFAAVIYTRFLRKERRRAS</sequence>
<dbReference type="InterPro" id="IPR030832">
    <property type="entry name" value="Acidic_LPXTA"/>
</dbReference>
<keyword evidence="3" id="KW-1185">Reference proteome</keyword>
<protein>
    <submittedName>
        <fullName evidence="2">Processed acidic surface protein</fullName>
    </submittedName>
</protein>
<evidence type="ECO:0000313" key="3">
    <source>
        <dbReference type="Proteomes" id="UP001148125"/>
    </source>
</evidence>
<accession>A0ABT5VGD2</accession>
<keyword evidence="1" id="KW-0812">Transmembrane</keyword>
<gene>
    <name evidence="2" type="ORF">N7Z68_08900</name>
</gene>
<evidence type="ECO:0000313" key="2">
    <source>
        <dbReference type="EMBL" id="MDE5413503.1"/>
    </source>
</evidence>
<keyword evidence="1" id="KW-0472">Membrane</keyword>
<keyword evidence="1" id="KW-1133">Transmembrane helix</keyword>